<proteinExistence type="inferred from homology"/>
<organism evidence="18 19">
    <name type="scientific">Thiocystis violascens (strain ATCC 17096 / DSM 198 / 6111)</name>
    <name type="common">Chromatium violascens</name>
    <dbReference type="NCBI Taxonomy" id="765911"/>
    <lineage>
        <taxon>Bacteria</taxon>
        <taxon>Pseudomonadati</taxon>
        <taxon>Pseudomonadota</taxon>
        <taxon>Gammaproteobacteria</taxon>
        <taxon>Chromatiales</taxon>
        <taxon>Chromatiaceae</taxon>
        <taxon>Thiocystis</taxon>
    </lineage>
</organism>
<gene>
    <name evidence="14" type="primary">pgk</name>
    <name evidence="18" type="ordered locus">Thivi_2344</name>
</gene>
<evidence type="ECO:0000256" key="3">
    <source>
        <dbReference type="ARBA" id="ARBA00004838"/>
    </source>
</evidence>
<evidence type="ECO:0000256" key="6">
    <source>
        <dbReference type="ARBA" id="ARBA00013061"/>
    </source>
</evidence>
<dbReference type="PIRSF" id="PIRSF000724">
    <property type="entry name" value="Pgk"/>
    <property type="match status" value="1"/>
</dbReference>
<protein>
    <recommendedName>
        <fullName evidence="7 14">Phosphoglycerate kinase</fullName>
        <ecNumber evidence="6 14">2.7.2.3</ecNumber>
    </recommendedName>
</protein>
<dbReference type="GO" id="GO:0005524">
    <property type="term" value="F:ATP binding"/>
    <property type="evidence" value="ECO:0007669"/>
    <property type="project" value="UniProtKB-KW"/>
</dbReference>
<dbReference type="SUPFAM" id="SSF53748">
    <property type="entry name" value="Phosphoglycerate kinase"/>
    <property type="match status" value="1"/>
</dbReference>
<comment type="caution">
    <text evidence="14">Lacks conserved residue(s) required for the propagation of feature annotation.</text>
</comment>
<sequence length="393" mass="41209">MSFIKLTDLDLAGKRVLIRSDLNVPVKNGKVTSDARITASMPTFEYCIKAGAKVMVMSHLGRPEEGVFSEEDSLKPVADTLGAKMGREIRLIRDYLDTPPEVANGELVLLDNVRFNKGEGKDNEALSKQYAALCDVFVMDAFGTAHRAQASTHGAGKFAPTACAGLLLAEELDALQKALANPARPMVAIVGGSKVSTKLTVLEALSEKVDQMVVGGGIANTFLAAAGFPVGKSLCEHDLIPTAQALMAKMTARGATIPIATDVVCGKKFDENEPAVAKNAADVAEDDMIFDIGPNSAQDLADIIAKAGTIVWNGPVGVFEFDQFGAGTKAISMAIANAAGFSLAGGGDTIAAIQKYGIYDKVSYISTAGGAFLEYLEGKTLPAVAMLESRAKD</sequence>
<dbReference type="Pfam" id="PF00162">
    <property type="entry name" value="PGK"/>
    <property type="match status" value="1"/>
</dbReference>
<feature type="binding site" evidence="15">
    <location>
        <position position="36"/>
    </location>
    <ligand>
        <name>(2R)-3-phosphoglycerate</name>
        <dbReference type="ChEBI" id="CHEBI:58272"/>
    </ligand>
</feature>
<dbReference type="FunFam" id="3.40.50.1260:FF:000001">
    <property type="entry name" value="Phosphoglycerate kinase"/>
    <property type="match status" value="1"/>
</dbReference>
<evidence type="ECO:0000256" key="10">
    <source>
        <dbReference type="ARBA" id="ARBA00022741"/>
    </source>
</evidence>
<evidence type="ECO:0000256" key="16">
    <source>
        <dbReference type="PIRSR" id="PIRSR000724-2"/>
    </source>
</evidence>
<dbReference type="GO" id="GO:0005829">
    <property type="term" value="C:cytosol"/>
    <property type="evidence" value="ECO:0007669"/>
    <property type="project" value="TreeGrafter"/>
</dbReference>
<keyword evidence="10 14" id="KW-0547">Nucleotide-binding</keyword>
<dbReference type="RefSeq" id="WP_014778736.1">
    <property type="nucleotide sequence ID" value="NC_018012.1"/>
</dbReference>
<comment type="pathway">
    <text evidence="3 14">Carbohydrate degradation; glycolysis; pyruvate from D-glyceraldehyde 3-phosphate: step 2/5.</text>
</comment>
<feature type="binding site" evidence="14">
    <location>
        <position position="36"/>
    </location>
    <ligand>
        <name>substrate</name>
    </ligand>
</feature>
<evidence type="ECO:0000256" key="12">
    <source>
        <dbReference type="ARBA" id="ARBA00022840"/>
    </source>
</evidence>
<dbReference type="PANTHER" id="PTHR11406">
    <property type="entry name" value="PHOSPHOGLYCERATE KINASE"/>
    <property type="match status" value="1"/>
</dbReference>
<feature type="binding site" evidence="15">
    <location>
        <position position="114"/>
    </location>
    <ligand>
        <name>(2R)-3-phosphoglycerate</name>
        <dbReference type="ChEBI" id="CHEBI:58272"/>
    </ligand>
</feature>
<reference evidence="18 19" key="1">
    <citation type="submission" date="2012-06" db="EMBL/GenBank/DDBJ databases">
        <title>Complete sequence of Thiocystis violascens DSM 198.</title>
        <authorList>
            <consortium name="US DOE Joint Genome Institute"/>
            <person name="Lucas S."/>
            <person name="Han J."/>
            <person name="Lapidus A."/>
            <person name="Cheng J.-F."/>
            <person name="Goodwin L."/>
            <person name="Pitluck S."/>
            <person name="Peters L."/>
            <person name="Ovchinnikova G."/>
            <person name="Teshima H."/>
            <person name="Detter J.C."/>
            <person name="Han C."/>
            <person name="Tapia R."/>
            <person name="Land M."/>
            <person name="Hauser L."/>
            <person name="Kyrpides N."/>
            <person name="Ivanova N."/>
            <person name="Pagani I."/>
            <person name="Vogl K."/>
            <person name="Liu Z."/>
            <person name="Frigaard N.-U."/>
            <person name="Bryant D."/>
            <person name="Woyke T."/>
        </authorList>
    </citation>
    <scope>NUCLEOTIDE SEQUENCE [LARGE SCALE GENOMIC DNA]</scope>
    <source>
        <strain evidence="19">ATCC 17096 / DSM 198 / 6111</strain>
    </source>
</reference>
<dbReference type="STRING" id="765911.Thivi_2344"/>
<dbReference type="InterPro" id="IPR001576">
    <property type="entry name" value="Phosphoglycerate_kinase"/>
</dbReference>
<feature type="binding site" evidence="14 16">
    <location>
        <position position="198"/>
    </location>
    <ligand>
        <name>ATP</name>
        <dbReference type="ChEBI" id="CHEBI:30616"/>
    </ligand>
</feature>
<evidence type="ECO:0000256" key="4">
    <source>
        <dbReference type="ARBA" id="ARBA00008982"/>
    </source>
</evidence>
<accession>I3YBC2</accession>
<evidence type="ECO:0000256" key="17">
    <source>
        <dbReference type="RuleBase" id="RU000532"/>
    </source>
</evidence>
<dbReference type="PRINTS" id="PR00477">
    <property type="entry name" value="PHGLYCKINASE"/>
</dbReference>
<keyword evidence="8 14" id="KW-0963">Cytoplasm</keyword>
<keyword evidence="13 14" id="KW-0324">Glycolysis</keyword>
<dbReference type="GO" id="GO:0004618">
    <property type="term" value="F:phosphoglycerate kinase activity"/>
    <property type="evidence" value="ECO:0007669"/>
    <property type="project" value="UniProtKB-UniRule"/>
</dbReference>
<dbReference type="UniPathway" id="UPA00109">
    <property type="reaction ID" value="UER00185"/>
</dbReference>
<dbReference type="FunFam" id="3.40.50.1260:FF:000002">
    <property type="entry name" value="Phosphoglycerate kinase"/>
    <property type="match status" value="1"/>
</dbReference>
<evidence type="ECO:0000313" key="19">
    <source>
        <dbReference type="Proteomes" id="UP000006062"/>
    </source>
</evidence>
<dbReference type="KEGG" id="tvi:Thivi_2344"/>
<keyword evidence="12 14" id="KW-0067">ATP-binding</keyword>
<dbReference type="EC" id="2.7.2.3" evidence="6 14"/>
<name>I3YBC2_THIV6</name>
<dbReference type="PANTHER" id="PTHR11406:SF23">
    <property type="entry name" value="PHOSPHOGLYCERATE KINASE 1, CHLOROPLASTIC-RELATED"/>
    <property type="match status" value="1"/>
</dbReference>
<evidence type="ECO:0000313" key="18">
    <source>
        <dbReference type="EMBL" id="AFL74290.1"/>
    </source>
</evidence>
<feature type="binding site" evidence="14 16">
    <location>
        <begin position="346"/>
        <end position="349"/>
    </location>
    <ligand>
        <name>ATP</name>
        <dbReference type="ChEBI" id="CHEBI:30616"/>
    </ligand>
</feature>
<feature type="binding site" evidence="14 16">
    <location>
        <position position="320"/>
    </location>
    <ligand>
        <name>ATP</name>
        <dbReference type="ChEBI" id="CHEBI:30616"/>
    </ligand>
</feature>
<feature type="binding site" evidence="15">
    <location>
        <position position="147"/>
    </location>
    <ligand>
        <name>(2R)-3-phosphoglycerate</name>
        <dbReference type="ChEBI" id="CHEBI:58272"/>
    </ligand>
</feature>
<keyword evidence="11 14" id="KW-0418">Kinase</keyword>
<dbReference type="InterPro" id="IPR015824">
    <property type="entry name" value="Phosphoglycerate_kinase_N"/>
</dbReference>
<evidence type="ECO:0000256" key="11">
    <source>
        <dbReference type="ARBA" id="ARBA00022777"/>
    </source>
</evidence>
<comment type="subunit">
    <text evidence="5 14">Monomer.</text>
</comment>
<evidence type="ECO:0000256" key="5">
    <source>
        <dbReference type="ARBA" id="ARBA00011245"/>
    </source>
</evidence>
<evidence type="ECO:0000256" key="13">
    <source>
        <dbReference type="ARBA" id="ARBA00023152"/>
    </source>
</evidence>
<dbReference type="Gene3D" id="3.40.50.1260">
    <property type="entry name" value="Phosphoglycerate kinase, N-terminal domain"/>
    <property type="match status" value="2"/>
</dbReference>
<dbReference type="HOGENOM" id="CLU_025427_0_2_6"/>
<dbReference type="GO" id="GO:0043531">
    <property type="term" value="F:ADP binding"/>
    <property type="evidence" value="ECO:0007669"/>
    <property type="project" value="TreeGrafter"/>
</dbReference>
<dbReference type="OrthoDB" id="9808460at2"/>
<evidence type="ECO:0000256" key="7">
    <source>
        <dbReference type="ARBA" id="ARBA00016471"/>
    </source>
</evidence>
<comment type="similarity">
    <text evidence="4 14 17">Belongs to the phosphoglycerate kinase family.</text>
</comment>
<evidence type="ECO:0000256" key="14">
    <source>
        <dbReference type="HAMAP-Rule" id="MF_00145"/>
    </source>
</evidence>
<feature type="binding site" evidence="14 15">
    <location>
        <begin position="21"/>
        <end position="23"/>
    </location>
    <ligand>
        <name>substrate</name>
    </ligand>
</feature>
<keyword evidence="9 14" id="KW-0808">Transferase</keyword>
<comment type="catalytic activity">
    <reaction evidence="1 14 17">
        <text>(2R)-3-phosphoglycerate + ATP = (2R)-3-phospho-glyceroyl phosphate + ADP</text>
        <dbReference type="Rhea" id="RHEA:14801"/>
        <dbReference type="ChEBI" id="CHEBI:30616"/>
        <dbReference type="ChEBI" id="CHEBI:57604"/>
        <dbReference type="ChEBI" id="CHEBI:58272"/>
        <dbReference type="ChEBI" id="CHEBI:456216"/>
        <dbReference type="EC" id="2.7.2.3"/>
    </reaction>
</comment>
<keyword evidence="19" id="KW-1185">Reference proteome</keyword>
<dbReference type="GO" id="GO:0006094">
    <property type="term" value="P:gluconeogenesis"/>
    <property type="evidence" value="ECO:0007669"/>
    <property type="project" value="TreeGrafter"/>
</dbReference>
<feature type="binding site" evidence="14">
    <location>
        <position position="114"/>
    </location>
    <ligand>
        <name>substrate</name>
    </ligand>
</feature>
<evidence type="ECO:0000256" key="9">
    <source>
        <dbReference type="ARBA" id="ARBA00022679"/>
    </source>
</evidence>
<dbReference type="InterPro" id="IPR036043">
    <property type="entry name" value="Phosphoglycerate_kinase_sf"/>
</dbReference>
<dbReference type="eggNOG" id="COG0126">
    <property type="taxonomic scope" value="Bacteria"/>
</dbReference>
<dbReference type="EMBL" id="CP003154">
    <property type="protein sequence ID" value="AFL74290.1"/>
    <property type="molecule type" value="Genomic_DNA"/>
</dbReference>
<evidence type="ECO:0000256" key="2">
    <source>
        <dbReference type="ARBA" id="ARBA00004496"/>
    </source>
</evidence>
<dbReference type="HAMAP" id="MF_00145">
    <property type="entry name" value="Phosphoglyc_kinase"/>
    <property type="match status" value="1"/>
</dbReference>
<evidence type="ECO:0000256" key="8">
    <source>
        <dbReference type="ARBA" id="ARBA00022490"/>
    </source>
</evidence>
<dbReference type="InterPro" id="IPR015911">
    <property type="entry name" value="Phosphoglycerate_kinase_CS"/>
</dbReference>
<feature type="binding site" evidence="14 15">
    <location>
        <begin position="59"/>
        <end position="62"/>
    </location>
    <ligand>
        <name>substrate</name>
    </ligand>
</feature>
<dbReference type="PROSITE" id="PS00111">
    <property type="entry name" value="PGLYCERATE_KINASE"/>
    <property type="match status" value="1"/>
</dbReference>
<dbReference type="Proteomes" id="UP000006062">
    <property type="component" value="Chromosome"/>
</dbReference>
<evidence type="ECO:0000256" key="15">
    <source>
        <dbReference type="PIRSR" id="PIRSR000724-1"/>
    </source>
</evidence>
<evidence type="ECO:0000256" key="1">
    <source>
        <dbReference type="ARBA" id="ARBA00000642"/>
    </source>
</evidence>
<dbReference type="AlphaFoldDB" id="I3YBC2"/>
<feature type="binding site" evidence="14">
    <location>
        <position position="147"/>
    </location>
    <ligand>
        <name>substrate</name>
    </ligand>
</feature>
<dbReference type="GO" id="GO:0006096">
    <property type="term" value="P:glycolytic process"/>
    <property type="evidence" value="ECO:0007669"/>
    <property type="project" value="UniProtKB-UniRule"/>
</dbReference>
<comment type="subcellular location">
    <subcellularLocation>
        <location evidence="2 14">Cytoplasm</location>
    </subcellularLocation>
</comment>